<dbReference type="InterPro" id="IPR002067">
    <property type="entry name" value="MCP"/>
</dbReference>
<dbReference type="EMBL" id="GL876974">
    <property type="protein sequence ID" value="KLU89983.1"/>
    <property type="molecule type" value="Genomic_DNA"/>
</dbReference>
<dbReference type="EMBL" id="ADBL01002184">
    <property type="status" value="NOT_ANNOTATED_CDS"/>
    <property type="molecule type" value="Genomic_DNA"/>
</dbReference>
<dbReference type="AlphaFoldDB" id="A0A0C4E8N8"/>
<comment type="similarity">
    <text evidence="10">Belongs to the mitochondrial carrier (TC 2.A.29) family.</text>
</comment>
<reference evidence="15" key="2">
    <citation type="submission" date="2010-05" db="EMBL/GenBank/DDBJ databases">
        <title>The genome sequence of Magnaporthe poae strain ATCC 64411.</title>
        <authorList>
            <person name="Ma L.-J."/>
            <person name="Dead R."/>
            <person name="Young S."/>
            <person name="Zeng Q."/>
            <person name="Koehrsen M."/>
            <person name="Alvarado L."/>
            <person name="Berlin A."/>
            <person name="Chapman S.B."/>
            <person name="Chen Z."/>
            <person name="Freedman E."/>
            <person name="Gellesch M."/>
            <person name="Goldberg J."/>
            <person name="Griggs A."/>
            <person name="Gujja S."/>
            <person name="Heilman E.R."/>
            <person name="Heiman D."/>
            <person name="Hepburn T."/>
            <person name="Howarth C."/>
            <person name="Jen D."/>
            <person name="Larson L."/>
            <person name="Mehta T."/>
            <person name="Neiman D."/>
            <person name="Pearson M."/>
            <person name="Roberts A."/>
            <person name="Saif S."/>
            <person name="Shea T."/>
            <person name="Shenoy N."/>
            <person name="Sisk P."/>
            <person name="Stolte C."/>
            <person name="Sykes S."/>
            <person name="Walk T."/>
            <person name="White J."/>
            <person name="Yandava C."/>
            <person name="Haas B."/>
            <person name="Nusbaum C."/>
            <person name="Birren B."/>
        </authorList>
    </citation>
    <scope>NUCLEOTIDE SEQUENCE [LARGE SCALE GENOMIC DNA]</scope>
    <source>
        <strain evidence="15">ATCC 64411 / 73-15</strain>
    </source>
</reference>
<evidence type="ECO:0000256" key="9">
    <source>
        <dbReference type="PROSITE-ProRule" id="PRU00282"/>
    </source>
</evidence>
<reference evidence="13" key="3">
    <citation type="submission" date="2011-03" db="EMBL/GenBank/DDBJ databases">
        <title>Annotation of Magnaporthe poae ATCC 64411.</title>
        <authorList>
            <person name="Ma L.-J."/>
            <person name="Dead R."/>
            <person name="Young S.K."/>
            <person name="Zeng Q."/>
            <person name="Gargeya S."/>
            <person name="Fitzgerald M."/>
            <person name="Haas B."/>
            <person name="Abouelleil A."/>
            <person name="Alvarado L."/>
            <person name="Arachchi H.M."/>
            <person name="Berlin A."/>
            <person name="Brown A."/>
            <person name="Chapman S.B."/>
            <person name="Chen Z."/>
            <person name="Dunbar C."/>
            <person name="Freedman E."/>
            <person name="Gearin G."/>
            <person name="Gellesch M."/>
            <person name="Goldberg J."/>
            <person name="Griggs A."/>
            <person name="Gujja S."/>
            <person name="Heiman D."/>
            <person name="Howarth C."/>
            <person name="Larson L."/>
            <person name="Lui A."/>
            <person name="MacDonald P.J.P."/>
            <person name="Mehta T."/>
            <person name="Montmayeur A."/>
            <person name="Murphy C."/>
            <person name="Neiman D."/>
            <person name="Pearson M."/>
            <person name="Priest M."/>
            <person name="Roberts A."/>
            <person name="Saif S."/>
            <person name="Shea T."/>
            <person name="Shenoy N."/>
            <person name="Sisk P."/>
            <person name="Stolte C."/>
            <person name="Sykes S."/>
            <person name="Yandava C."/>
            <person name="Wortman J."/>
            <person name="Nusbaum C."/>
            <person name="Birren B."/>
        </authorList>
    </citation>
    <scope>NUCLEOTIDE SEQUENCE</scope>
    <source>
        <strain evidence="13">ATCC 64411</strain>
    </source>
</reference>
<keyword evidence="4" id="KW-0677">Repeat</keyword>
<feature type="region of interest" description="Disordered" evidence="11">
    <location>
        <begin position="1"/>
        <end position="42"/>
    </location>
</feature>
<evidence type="ECO:0000313" key="14">
    <source>
        <dbReference type="EnsemblFungi" id="MAPG_08950T0"/>
    </source>
</evidence>
<evidence type="ECO:0000313" key="15">
    <source>
        <dbReference type="Proteomes" id="UP000011715"/>
    </source>
</evidence>
<reference evidence="13" key="1">
    <citation type="submission" date="2010-05" db="EMBL/GenBank/DDBJ databases">
        <title>The Genome Sequence of Magnaporthe poae strain ATCC 64411.</title>
        <authorList>
            <consortium name="The Broad Institute Genome Sequencing Platform"/>
            <consortium name="Broad Institute Genome Sequencing Center for Infectious Disease"/>
            <person name="Ma L.-J."/>
            <person name="Dead R."/>
            <person name="Young S."/>
            <person name="Zeng Q."/>
            <person name="Koehrsen M."/>
            <person name="Alvarado L."/>
            <person name="Berlin A."/>
            <person name="Chapman S.B."/>
            <person name="Chen Z."/>
            <person name="Freedman E."/>
            <person name="Gellesch M."/>
            <person name="Goldberg J."/>
            <person name="Griggs A."/>
            <person name="Gujja S."/>
            <person name="Heilman E.R."/>
            <person name="Heiman D."/>
            <person name="Hepburn T."/>
            <person name="Howarth C."/>
            <person name="Jen D."/>
            <person name="Larson L."/>
            <person name="Mehta T."/>
            <person name="Neiman D."/>
            <person name="Pearson M."/>
            <person name="Roberts A."/>
            <person name="Saif S."/>
            <person name="Shea T."/>
            <person name="Shenoy N."/>
            <person name="Sisk P."/>
            <person name="Stolte C."/>
            <person name="Sykes S."/>
            <person name="Walk T."/>
            <person name="White J."/>
            <person name="Yandava C."/>
            <person name="Haas B."/>
            <person name="Nusbaum C."/>
            <person name="Birren B."/>
        </authorList>
    </citation>
    <scope>NUCLEOTIDE SEQUENCE</scope>
    <source>
        <strain evidence="13">ATCC 64411</strain>
    </source>
</reference>
<keyword evidence="8 9" id="KW-0472">Membrane</keyword>
<dbReference type="GO" id="GO:0005743">
    <property type="term" value="C:mitochondrial inner membrane"/>
    <property type="evidence" value="ECO:0007669"/>
    <property type="project" value="UniProtKB-SubCell"/>
</dbReference>
<evidence type="ECO:0000256" key="1">
    <source>
        <dbReference type="ARBA" id="ARBA00004448"/>
    </source>
</evidence>
<keyword evidence="5" id="KW-0999">Mitochondrion inner membrane</keyword>
<evidence type="ECO:0000256" key="2">
    <source>
        <dbReference type="ARBA" id="ARBA00022448"/>
    </source>
</evidence>
<dbReference type="GO" id="GO:0015218">
    <property type="term" value="F:pyrimidine nucleotide transmembrane transporter activity"/>
    <property type="evidence" value="ECO:0007669"/>
    <property type="project" value="InterPro"/>
</dbReference>
<evidence type="ECO:0000256" key="12">
    <source>
        <dbReference type="SAM" id="Phobius"/>
    </source>
</evidence>
<dbReference type="Pfam" id="PF00153">
    <property type="entry name" value="Mito_carr"/>
    <property type="match status" value="3"/>
</dbReference>
<dbReference type="VEuPathDB" id="FungiDB:MAPG_08950"/>
<evidence type="ECO:0000256" key="5">
    <source>
        <dbReference type="ARBA" id="ARBA00022792"/>
    </source>
</evidence>
<keyword evidence="7" id="KW-0496">Mitochondrion</keyword>
<dbReference type="OMA" id="AFYNGMG"/>
<comment type="subcellular location">
    <subcellularLocation>
        <location evidence="1">Mitochondrion inner membrane</location>
        <topology evidence="1">Multi-pass membrane protein</topology>
    </subcellularLocation>
</comment>
<evidence type="ECO:0000256" key="10">
    <source>
        <dbReference type="RuleBase" id="RU000488"/>
    </source>
</evidence>
<sequence>MSHNQPRLPARGSPDAAAVAQNYEPSRPSSSSSDYEPPIPVPSSSAPLSLEYVRIEPDAVAAAAASSVAPRGDAMKGPRPGPVAAANAAPITTLERWAAHATSSQFNAFAGAVGGFTSGVVVCPLDVIKTKLQAQGGFAAVQKGRHVGHHRVYRGLVGTGRTIWREEGIRGMYRGLGPIILGYLPTWAVWFTVYNKSKEYISQRSENVFVVNFWSSIVAGASSTVVTNPIWVIKTRLMSQTAHHIRTSYSQFPKGANTPTSRPTLHSPWHYKSTLDAARKMYTTEGIASFYSGLTPALLGLTHVAVQFPAYEYFKTQFTGRGMGDGGGQGAAPEWLGVLSATILSKVMASSATYPHEVIRTRLQTQQRPVVGMGRNGSSAVSAAEQEKMRPRYRGIAMTFRTILVEEGWRAFYAGMGTNLMRAVPAAAVTMLTYETVMRKLNEAKREGERKLSAAHDAEGFSL</sequence>
<accession>A0A0C4E8N8</accession>
<evidence type="ECO:0000256" key="7">
    <source>
        <dbReference type="ARBA" id="ARBA00023128"/>
    </source>
</evidence>
<dbReference type="InterPro" id="IPR049562">
    <property type="entry name" value="SLC25A33/36-like"/>
</dbReference>
<dbReference type="PANTHER" id="PTHR45829:SF1">
    <property type="entry name" value="CARRIER PROTEIN, PUTATIVE (AFU_ORTHOLOGUE AFUA_4G06780)-RELATED"/>
    <property type="match status" value="1"/>
</dbReference>
<evidence type="ECO:0000256" key="3">
    <source>
        <dbReference type="ARBA" id="ARBA00022692"/>
    </source>
</evidence>
<evidence type="ECO:0000256" key="11">
    <source>
        <dbReference type="SAM" id="MobiDB-lite"/>
    </source>
</evidence>
<dbReference type="OrthoDB" id="10266426at2759"/>
<dbReference type="PRINTS" id="PR00926">
    <property type="entry name" value="MITOCARRIER"/>
</dbReference>
<reference evidence="14" key="5">
    <citation type="submission" date="2015-06" db="UniProtKB">
        <authorList>
            <consortium name="EnsemblFungi"/>
        </authorList>
    </citation>
    <scope>IDENTIFICATION</scope>
    <source>
        <strain evidence="14">ATCC 64411</strain>
    </source>
</reference>
<feature type="repeat" description="Solcar" evidence="9">
    <location>
        <begin position="207"/>
        <end position="317"/>
    </location>
</feature>
<dbReference type="EnsemblFungi" id="MAPG_08950T0">
    <property type="protein sequence ID" value="MAPG_08950T0"/>
    <property type="gene ID" value="MAPG_08950"/>
</dbReference>
<dbReference type="SUPFAM" id="SSF103506">
    <property type="entry name" value="Mitochondrial carrier"/>
    <property type="match status" value="1"/>
</dbReference>
<name>A0A0C4E8N8_MAGP6</name>
<keyword evidence="6 12" id="KW-1133">Transmembrane helix</keyword>
<dbReference type="eggNOG" id="KOG0764">
    <property type="taxonomic scope" value="Eukaryota"/>
</dbReference>
<feature type="compositionally biased region" description="Low complexity" evidence="11">
    <location>
        <begin position="25"/>
        <end position="36"/>
    </location>
</feature>
<protein>
    <submittedName>
        <fullName evidence="13">Solute carrier family 25 member 33</fullName>
    </submittedName>
</protein>
<keyword evidence="15" id="KW-1185">Reference proteome</keyword>
<feature type="transmembrane region" description="Helical" evidence="12">
    <location>
        <begin position="213"/>
        <end position="233"/>
    </location>
</feature>
<proteinExistence type="inferred from homology"/>
<evidence type="ECO:0000256" key="6">
    <source>
        <dbReference type="ARBA" id="ARBA00022989"/>
    </source>
</evidence>
<dbReference type="InterPro" id="IPR018108">
    <property type="entry name" value="MCP_transmembrane"/>
</dbReference>
<evidence type="ECO:0000256" key="4">
    <source>
        <dbReference type="ARBA" id="ARBA00022737"/>
    </source>
</evidence>
<dbReference type="GO" id="GO:1990519">
    <property type="term" value="P:pyrimidine nucleotide import into mitochondrion"/>
    <property type="evidence" value="ECO:0007669"/>
    <property type="project" value="TreeGrafter"/>
</dbReference>
<keyword evidence="2 10" id="KW-0813">Transport</keyword>
<dbReference type="InterPro" id="IPR023395">
    <property type="entry name" value="MCP_dom_sf"/>
</dbReference>
<dbReference type="FunFam" id="1.50.40.10:FF:000075">
    <property type="entry name" value="Nicotinamide adenine dinucleotide transporter 2, mitochondrial"/>
    <property type="match status" value="1"/>
</dbReference>
<reference evidence="14" key="4">
    <citation type="journal article" date="2015" name="G3 (Bethesda)">
        <title>Genome sequences of three phytopathogenic species of the Magnaporthaceae family of fungi.</title>
        <authorList>
            <person name="Okagaki L.H."/>
            <person name="Nunes C.C."/>
            <person name="Sailsbery J."/>
            <person name="Clay B."/>
            <person name="Brown D."/>
            <person name="John T."/>
            <person name="Oh Y."/>
            <person name="Young N."/>
            <person name="Fitzgerald M."/>
            <person name="Haas B.J."/>
            <person name="Zeng Q."/>
            <person name="Young S."/>
            <person name="Adiconis X."/>
            <person name="Fan L."/>
            <person name="Levin J.Z."/>
            <person name="Mitchell T.K."/>
            <person name="Okubara P.A."/>
            <person name="Farman M.L."/>
            <person name="Kohn L.M."/>
            <person name="Birren B."/>
            <person name="Ma L.-J."/>
            <person name="Dean R.A."/>
        </authorList>
    </citation>
    <scope>NUCLEOTIDE SEQUENCE</scope>
    <source>
        <strain evidence="14">ATCC 64411 / 73-15</strain>
    </source>
</reference>
<dbReference type="Gene3D" id="1.50.40.10">
    <property type="entry name" value="Mitochondrial carrier domain"/>
    <property type="match status" value="2"/>
</dbReference>
<keyword evidence="3 9" id="KW-0812">Transmembrane</keyword>
<evidence type="ECO:0000256" key="8">
    <source>
        <dbReference type="ARBA" id="ARBA00023136"/>
    </source>
</evidence>
<feature type="transmembrane region" description="Helical" evidence="12">
    <location>
        <begin position="175"/>
        <end position="193"/>
    </location>
</feature>
<dbReference type="PROSITE" id="PS50920">
    <property type="entry name" value="SOLCAR"/>
    <property type="match status" value="3"/>
</dbReference>
<dbReference type="PANTHER" id="PTHR45829">
    <property type="entry name" value="MITOCHONDRIAL CARRIER PROTEIN RIM2"/>
    <property type="match status" value="1"/>
</dbReference>
<feature type="repeat" description="Solcar" evidence="9">
    <location>
        <begin position="333"/>
        <end position="440"/>
    </location>
</feature>
<dbReference type="Proteomes" id="UP000011715">
    <property type="component" value="Unassembled WGS sequence"/>
</dbReference>
<evidence type="ECO:0000313" key="13">
    <source>
        <dbReference type="EMBL" id="KLU89983.1"/>
    </source>
</evidence>
<feature type="repeat" description="Solcar" evidence="9">
    <location>
        <begin position="102"/>
        <end position="200"/>
    </location>
</feature>
<gene>
    <name evidence="13" type="ORF">MAPG_08950</name>
</gene>
<organism evidence="14 15">
    <name type="scientific">Magnaporthiopsis poae (strain ATCC 64411 / 73-15)</name>
    <name type="common">Kentucky bluegrass fungus</name>
    <name type="synonym">Magnaporthe poae</name>
    <dbReference type="NCBI Taxonomy" id="644358"/>
    <lineage>
        <taxon>Eukaryota</taxon>
        <taxon>Fungi</taxon>
        <taxon>Dikarya</taxon>
        <taxon>Ascomycota</taxon>
        <taxon>Pezizomycotina</taxon>
        <taxon>Sordariomycetes</taxon>
        <taxon>Sordariomycetidae</taxon>
        <taxon>Magnaporthales</taxon>
        <taxon>Magnaporthaceae</taxon>
        <taxon>Magnaporthiopsis</taxon>
    </lineage>
</organism>